<gene>
    <name evidence="2" type="ORF">Lac1_02890</name>
</gene>
<dbReference type="InterPro" id="IPR003688">
    <property type="entry name" value="TraG/VirD4"/>
</dbReference>
<feature type="region of interest" description="Disordered" evidence="1">
    <location>
        <begin position="522"/>
        <end position="570"/>
    </location>
</feature>
<proteinExistence type="predicted"/>
<protein>
    <submittedName>
        <fullName evidence="2">Uncharacterized protein</fullName>
    </submittedName>
</protein>
<dbReference type="Gene3D" id="3.40.50.300">
    <property type="entry name" value="P-loop containing nucleotide triphosphate hydrolases"/>
    <property type="match status" value="1"/>
</dbReference>
<organism evidence="2 3">
    <name type="scientific">Claveliimonas bilis</name>
    <dbReference type="NCBI Taxonomy" id="3028070"/>
    <lineage>
        <taxon>Bacteria</taxon>
        <taxon>Bacillati</taxon>
        <taxon>Bacillota</taxon>
        <taxon>Clostridia</taxon>
        <taxon>Lachnospirales</taxon>
        <taxon>Lachnospiraceae</taxon>
        <taxon>Claveliimonas</taxon>
    </lineage>
</organism>
<evidence type="ECO:0000313" key="2">
    <source>
        <dbReference type="EMBL" id="BDZ76106.1"/>
    </source>
</evidence>
<feature type="compositionally biased region" description="Basic and acidic residues" evidence="1">
    <location>
        <begin position="522"/>
        <end position="534"/>
    </location>
</feature>
<evidence type="ECO:0000256" key="1">
    <source>
        <dbReference type="SAM" id="MobiDB-lite"/>
    </source>
</evidence>
<dbReference type="EMBL" id="AP027742">
    <property type="protein sequence ID" value="BDZ76106.1"/>
    <property type="molecule type" value="Genomic_DNA"/>
</dbReference>
<name>A0ABN6YYV2_9FIRM</name>
<reference evidence="3" key="1">
    <citation type="journal article" date="2023" name="Int. J. Syst. Evol. Microbiol.">
        <title>Claveliimonas bilis gen. nov., sp. nov., deoxycholic acid-producing bacteria isolated from human faeces, and reclassification of Sellimonas monacensis Zenner et al. 2021 as Claveliimonas monacensis comb. nov.</title>
        <authorList>
            <person name="Hisatomi A."/>
            <person name="Kastawa N.W.E.P.G."/>
            <person name="Song I."/>
            <person name="Ohkuma M."/>
            <person name="Fukiya S."/>
            <person name="Sakamoto M."/>
        </authorList>
    </citation>
    <scope>NUCLEOTIDE SEQUENCE [LARGE SCALE GENOMIC DNA]</scope>
    <source>
        <strain evidence="3">12BBH14</strain>
    </source>
</reference>
<dbReference type="Pfam" id="PF02534">
    <property type="entry name" value="T4SS-DNA_transf"/>
    <property type="match status" value="1"/>
</dbReference>
<feature type="compositionally biased region" description="Acidic residues" evidence="1">
    <location>
        <begin position="543"/>
        <end position="552"/>
    </location>
</feature>
<dbReference type="CDD" id="cd01127">
    <property type="entry name" value="TrwB_TraG_TraD_VirD4"/>
    <property type="match status" value="1"/>
</dbReference>
<evidence type="ECO:0000313" key="3">
    <source>
        <dbReference type="Proteomes" id="UP001305815"/>
    </source>
</evidence>
<sequence length="570" mass="65478">MIMSKNRNYDYESIWRQYANQEENQRFLSNRPEDLLKICDVYDFKAKEHPHIAAGIPVHYDLIQHKLYCLRYGPHVRISGESGNKKSRCVVRPKILSCVLNDRCSFVVNDPKGELYADPAIIHLLQTNGYEVHCINLRNFSGDGLNVLAPVITFLKAGEKTKANIYLEKFLGNLLKNNPAKDPFWPKEGQRLNRLIIDILKMLLINTTGEEEKFNLASVKSFIRMDFAYIKQIAEMLLEIMPKNVPYNPVRELLNILGAAENTVRSVIISASALIEEFAVCEALLKQISISTFEPRDMYKKPMALFFIIPDETTGMDCVASYLMDVVYQELIDEYTNRYRDKPEGAPKDVHFIIDECSNTFVPNLGSKVSISRSRQIYFSIVYQSDDGMVATYEKDWLNIKYNMKAHIFLGNSSVDVLKQISEEAGNIALSKEQKTVPAVSIDDLRHMKKTRTYKDALVIVGDYLYAAKLPDYEVYPMLAETNEFEPWHDNLEDFDFSVFTPENLFSQLISGEISFEEAEIQEVKKNSKSDKKEKNTKKTTNEEEITEDDVEEKLSELYDELFGGTEDDS</sequence>
<keyword evidence="3" id="KW-1185">Reference proteome</keyword>
<dbReference type="Proteomes" id="UP001305815">
    <property type="component" value="Chromosome"/>
</dbReference>
<accession>A0ABN6YYV2</accession>
<dbReference type="InterPro" id="IPR027417">
    <property type="entry name" value="P-loop_NTPase"/>
</dbReference>